<name>A0A221W6T2_9PSEU</name>
<dbReference type="OrthoDB" id="3430023at2"/>
<dbReference type="Pfam" id="PF03334">
    <property type="entry name" value="PhaG_MnhG_YufB"/>
    <property type="match status" value="1"/>
</dbReference>
<proteinExistence type="inferred from homology"/>
<dbReference type="PANTHER" id="PTHR34703">
    <property type="entry name" value="ANTIPORTER SUBUNIT MNHG2-RELATED"/>
    <property type="match status" value="1"/>
</dbReference>
<dbReference type="GO" id="GO:0015385">
    <property type="term" value="F:sodium:proton antiporter activity"/>
    <property type="evidence" value="ECO:0007669"/>
    <property type="project" value="TreeGrafter"/>
</dbReference>
<reference evidence="2 3" key="1">
    <citation type="submission" date="2017-07" db="EMBL/GenBank/DDBJ databases">
        <title>Complete genome sequence of Actinoalloteichus hoggarensis DSM 45943, type strain of Actinoalloteichus hoggarensis.</title>
        <authorList>
            <person name="Ruckert C."/>
            <person name="Nouioui I."/>
            <person name="Willmese J."/>
            <person name="van Wezel G."/>
            <person name="Klenk H.-P."/>
            <person name="Kalinowski J."/>
            <person name="Zotchev S.B."/>
        </authorList>
    </citation>
    <scope>NUCLEOTIDE SEQUENCE [LARGE SCALE GENOMIC DNA]</scope>
    <source>
        <strain evidence="2 3">DSM 45943</strain>
    </source>
</reference>
<dbReference type="KEGG" id="ahg:AHOG_20120"/>
<organism evidence="2 3">
    <name type="scientific">Actinoalloteichus hoggarensis</name>
    <dbReference type="NCBI Taxonomy" id="1470176"/>
    <lineage>
        <taxon>Bacteria</taxon>
        <taxon>Bacillati</taxon>
        <taxon>Actinomycetota</taxon>
        <taxon>Actinomycetes</taxon>
        <taxon>Pseudonocardiales</taxon>
        <taxon>Pseudonocardiaceae</taxon>
        <taxon>Actinoalloteichus</taxon>
    </lineage>
</organism>
<accession>A0A221W6T2</accession>
<keyword evidence="3" id="KW-1185">Reference proteome</keyword>
<comment type="similarity">
    <text evidence="1">Belongs to the CPA3 antiporters (TC 2.A.63) subunit G family.</text>
</comment>
<evidence type="ECO:0000313" key="2">
    <source>
        <dbReference type="EMBL" id="ASO21642.1"/>
    </source>
</evidence>
<dbReference type="NCBIfam" id="TIGR01300">
    <property type="entry name" value="CPA3_mnhG_phaG"/>
    <property type="match status" value="1"/>
</dbReference>
<evidence type="ECO:0000313" key="3">
    <source>
        <dbReference type="Proteomes" id="UP000204221"/>
    </source>
</evidence>
<gene>
    <name evidence="2" type="primary">mnhG1</name>
    <name evidence="2" type="ORF">AHOG_20120</name>
</gene>
<dbReference type="RefSeq" id="WP_093942746.1">
    <property type="nucleotide sequence ID" value="NZ_CP022521.1"/>
</dbReference>
<evidence type="ECO:0000256" key="1">
    <source>
        <dbReference type="ARBA" id="ARBA00008404"/>
    </source>
</evidence>
<dbReference type="InterPro" id="IPR005133">
    <property type="entry name" value="PhaG_MnhG_YufB"/>
</dbReference>
<dbReference type="EMBL" id="CP022521">
    <property type="protein sequence ID" value="ASO21642.1"/>
    <property type="molecule type" value="Genomic_DNA"/>
</dbReference>
<sequence length="125" mass="12772">MTSVLQVLGVSCMVLGGLVFAVGAFGLLRLPDFYSRLSGVSIAAGLGTALLLLGLLLHFPSVENALKLGLALLIQLATAAVGGNAMARAGYLVGTPTTPSTRYDDLAVDTVAARKSKRGGSRNGR</sequence>
<dbReference type="PANTHER" id="PTHR34703:SF1">
    <property type="entry name" value="ANTIPORTER SUBUNIT MNHG2-RELATED"/>
    <property type="match status" value="1"/>
</dbReference>
<dbReference type="Proteomes" id="UP000204221">
    <property type="component" value="Chromosome"/>
</dbReference>
<dbReference type="AlphaFoldDB" id="A0A221W6T2"/>
<protein>
    <submittedName>
        <fullName evidence="2">Na(+)/H(+) antiporter subunit G1</fullName>
    </submittedName>
</protein>